<evidence type="ECO:0000313" key="2">
    <source>
        <dbReference type="EMBL" id="MRG96403.1"/>
    </source>
</evidence>
<dbReference type="Proteomes" id="UP000440224">
    <property type="component" value="Unassembled WGS sequence"/>
</dbReference>
<keyword evidence="3" id="KW-1185">Reference proteome</keyword>
<dbReference type="RefSeq" id="WP_153823208.1">
    <property type="nucleotide sequence ID" value="NZ_WJIE01000011.1"/>
</dbReference>
<evidence type="ECO:0000256" key="1">
    <source>
        <dbReference type="SAM" id="MobiDB-lite"/>
    </source>
</evidence>
<evidence type="ECO:0000313" key="3">
    <source>
        <dbReference type="Proteomes" id="UP000440224"/>
    </source>
</evidence>
<comment type="caution">
    <text evidence="2">The sequence shown here is derived from an EMBL/GenBank/DDBJ whole genome shotgun (WGS) entry which is preliminary data.</text>
</comment>
<organism evidence="2 3">
    <name type="scientific">Polyangium spumosum</name>
    <dbReference type="NCBI Taxonomy" id="889282"/>
    <lineage>
        <taxon>Bacteria</taxon>
        <taxon>Pseudomonadati</taxon>
        <taxon>Myxococcota</taxon>
        <taxon>Polyangia</taxon>
        <taxon>Polyangiales</taxon>
        <taxon>Polyangiaceae</taxon>
        <taxon>Polyangium</taxon>
    </lineage>
</organism>
<dbReference type="AlphaFoldDB" id="A0A6N7PWM8"/>
<gene>
    <name evidence="2" type="ORF">GF068_31435</name>
</gene>
<feature type="compositionally biased region" description="Polar residues" evidence="1">
    <location>
        <begin position="169"/>
        <end position="178"/>
    </location>
</feature>
<proteinExistence type="predicted"/>
<protein>
    <submittedName>
        <fullName evidence="2">Uncharacterized protein</fullName>
    </submittedName>
</protein>
<feature type="region of interest" description="Disordered" evidence="1">
    <location>
        <begin position="158"/>
        <end position="178"/>
    </location>
</feature>
<reference evidence="2 3" key="1">
    <citation type="submission" date="2019-10" db="EMBL/GenBank/DDBJ databases">
        <title>A soil myxobacterium in the family Polyangiaceae.</title>
        <authorList>
            <person name="Li Y."/>
            <person name="Wang J."/>
        </authorList>
    </citation>
    <scope>NUCLEOTIDE SEQUENCE [LARGE SCALE GENOMIC DNA]</scope>
    <source>
        <strain evidence="2 3">DSM 14734</strain>
    </source>
</reference>
<name>A0A6N7PWM8_9BACT</name>
<accession>A0A6N7PWM8</accession>
<sequence>MKQFVSAFKQAANKCRTSAQGILDALEDGDLDLVVEAEEAALKVHRQLTSSVLQQLDGWLDAQPPNAQTRDRRNLIEAELNFSQELPRSRSHKKQLVNLENYLRDMAERFLRVAGHFHYMSAHIRATTSGSETAQPNAREIHNYHGPVVTNSSVGGMAVGGQKAEAKGKTTTVRPRKR</sequence>
<dbReference type="EMBL" id="WJIE01000011">
    <property type="protein sequence ID" value="MRG96403.1"/>
    <property type="molecule type" value="Genomic_DNA"/>
</dbReference>